<dbReference type="InterPro" id="IPR033138">
    <property type="entry name" value="Cu_oxidase_CS"/>
</dbReference>
<dbReference type="InterPro" id="IPR050845">
    <property type="entry name" value="Cu-binding_ET"/>
</dbReference>
<organism evidence="5 6">
    <name type="scientific">Deinococcus multiflagellatus</name>
    <dbReference type="NCBI Taxonomy" id="1656887"/>
    <lineage>
        <taxon>Bacteria</taxon>
        <taxon>Thermotogati</taxon>
        <taxon>Deinococcota</taxon>
        <taxon>Deinococci</taxon>
        <taxon>Deinococcales</taxon>
        <taxon>Deinococcaceae</taxon>
        <taxon>Deinococcus</taxon>
    </lineage>
</organism>
<dbReference type="PANTHER" id="PTHR38439">
    <property type="entry name" value="AURACYANIN-B"/>
    <property type="match status" value="1"/>
</dbReference>
<dbReference type="PANTHER" id="PTHR38439:SF3">
    <property type="entry name" value="COPPER-RESISTANT CUPROPROTEIN COPI"/>
    <property type="match status" value="1"/>
</dbReference>
<proteinExistence type="predicted"/>
<sequence length="147" mass="15713">MKTVPLTLTLLSTLGTVQAASLNLTMSDLKFTPAALTLKAGQPVTLRLSNTGKVPHELQIYAKPRVAPTTEAAWDAYMKTHTLWQGAKNLRLIQNGKAVGGTFFEVVLAPGAQATLTFTPTKTGVFEMACHMPGHYEGGMKGTVTVK</sequence>
<dbReference type="EMBL" id="JBHSWB010000001">
    <property type="protein sequence ID" value="MFC6659730.1"/>
    <property type="molecule type" value="Genomic_DNA"/>
</dbReference>
<evidence type="ECO:0000256" key="1">
    <source>
        <dbReference type="ARBA" id="ARBA00022723"/>
    </source>
</evidence>
<dbReference type="SUPFAM" id="SSF49503">
    <property type="entry name" value="Cupredoxins"/>
    <property type="match status" value="1"/>
</dbReference>
<protein>
    <submittedName>
        <fullName evidence="5">Cupredoxin domain-containing protein</fullName>
    </submittedName>
</protein>
<dbReference type="PROSITE" id="PS00079">
    <property type="entry name" value="MULTICOPPER_OXIDASE1"/>
    <property type="match status" value="1"/>
</dbReference>
<evidence type="ECO:0000313" key="6">
    <source>
        <dbReference type="Proteomes" id="UP001596317"/>
    </source>
</evidence>
<gene>
    <name evidence="5" type="ORF">ACFP90_04660</name>
</gene>
<feature type="domain" description="Blue (type 1) copper" evidence="4">
    <location>
        <begin position="22"/>
        <end position="147"/>
    </location>
</feature>
<dbReference type="InterPro" id="IPR000923">
    <property type="entry name" value="BlueCu_1"/>
</dbReference>
<evidence type="ECO:0000256" key="2">
    <source>
        <dbReference type="ARBA" id="ARBA00023008"/>
    </source>
</evidence>
<dbReference type="RefSeq" id="WP_224603778.1">
    <property type="nucleotide sequence ID" value="NZ_JAIQXV010000001.1"/>
</dbReference>
<dbReference type="InterPro" id="IPR008972">
    <property type="entry name" value="Cupredoxin"/>
</dbReference>
<accession>A0ABW1ZFT3</accession>
<feature type="signal peptide" evidence="3">
    <location>
        <begin position="1"/>
        <end position="19"/>
    </location>
</feature>
<keyword evidence="2" id="KW-0186">Copper</keyword>
<dbReference type="Pfam" id="PF00127">
    <property type="entry name" value="Copper-bind"/>
    <property type="match status" value="1"/>
</dbReference>
<comment type="caution">
    <text evidence="5">The sequence shown here is derived from an EMBL/GenBank/DDBJ whole genome shotgun (WGS) entry which is preliminary data.</text>
</comment>
<dbReference type="Gene3D" id="2.60.40.420">
    <property type="entry name" value="Cupredoxins - blue copper proteins"/>
    <property type="match status" value="1"/>
</dbReference>
<name>A0ABW1ZFT3_9DEIO</name>
<keyword evidence="6" id="KW-1185">Reference proteome</keyword>
<evidence type="ECO:0000313" key="5">
    <source>
        <dbReference type="EMBL" id="MFC6659730.1"/>
    </source>
</evidence>
<feature type="chain" id="PRO_5045418147" evidence="3">
    <location>
        <begin position="20"/>
        <end position="147"/>
    </location>
</feature>
<dbReference type="Proteomes" id="UP001596317">
    <property type="component" value="Unassembled WGS sequence"/>
</dbReference>
<reference evidence="6" key="1">
    <citation type="journal article" date="2019" name="Int. J. Syst. Evol. Microbiol.">
        <title>The Global Catalogue of Microorganisms (GCM) 10K type strain sequencing project: providing services to taxonomists for standard genome sequencing and annotation.</title>
        <authorList>
            <consortium name="The Broad Institute Genomics Platform"/>
            <consortium name="The Broad Institute Genome Sequencing Center for Infectious Disease"/>
            <person name="Wu L."/>
            <person name="Ma J."/>
        </authorList>
    </citation>
    <scope>NUCLEOTIDE SEQUENCE [LARGE SCALE GENOMIC DNA]</scope>
    <source>
        <strain evidence="6">CCUG 63830</strain>
    </source>
</reference>
<evidence type="ECO:0000259" key="4">
    <source>
        <dbReference type="Pfam" id="PF00127"/>
    </source>
</evidence>
<keyword evidence="3" id="KW-0732">Signal</keyword>
<keyword evidence="1" id="KW-0479">Metal-binding</keyword>
<evidence type="ECO:0000256" key="3">
    <source>
        <dbReference type="SAM" id="SignalP"/>
    </source>
</evidence>